<name>A0A9P5LZV6_9HELO</name>
<sequence length="64" mass="7516">MITKNKKRLPIQLQTSSKPRIITSDPATDIIWTKNYSDYKKREKTPDPATNIIWTKNYGDYEKA</sequence>
<dbReference type="RefSeq" id="XP_038729799.1">
    <property type="nucleotide sequence ID" value="XM_038879288.1"/>
</dbReference>
<dbReference type="Proteomes" id="UP000710849">
    <property type="component" value="Unassembled WGS sequence"/>
</dbReference>
<comment type="caution">
    <text evidence="1">The sequence shown here is derived from an EMBL/GenBank/DDBJ whole genome shotgun (WGS) entry which is preliminary data.</text>
</comment>
<protein>
    <submittedName>
        <fullName evidence="1">Uncharacterized protein</fullName>
    </submittedName>
</protein>
<proteinExistence type="predicted"/>
<dbReference type="EMBL" id="RCSW01000019">
    <property type="protein sequence ID" value="KAF7933006.1"/>
    <property type="molecule type" value="Genomic_DNA"/>
</dbReference>
<evidence type="ECO:0000313" key="2">
    <source>
        <dbReference type="Proteomes" id="UP000710849"/>
    </source>
</evidence>
<reference evidence="1 2" key="1">
    <citation type="journal article" date="2020" name="Genome Biol. Evol.">
        <title>Comparative genomics of Sclerotiniaceae.</title>
        <authorList>
            <person name="Valero Jimenez C.A."/>
            <person name="Steentjes M."/>
            <person name="Scholten O.E."/>
            <person name="Van Kan J.A.L."/>
        </authorList>
    </citation>
    <scope>NUCLEOTIDE SEQUENCE [LARGE SCALE GENOMIC DNA]</scope>
    <source>
        <strain evidence="1 2">MUCL 94</strain>
    </source>
</reference>
<gene>
    <name evidence="1" type="ORF">EAE97_008773</name>
</gene>
<keyword evidence="2" id="KW-1185">Reference proteome</keyword>
<dbReference type="GeneID" id="62152361"/>
<dbReference type="AlphaFoldDB" id="A0A9P5LZV6"/>
<organism evidence="1 2">
    <name type="scientific">Botrytis byssoidea</name>
    <dbReference type="NCBI Taxonomy" id="139641"/>
    <lineage>
        <taxon>Eukaryota</taxon>
        <taxon>Fungi</taxon>
        <taxon>Dikarya</taxon>
        <taxon>Ascomycota</taxon>
        <taxon>Pezizomycotina</taxon>
        <taxon>Leotiomycetes</taxon>
        <taxon>Helotiales</taxon>
        <taxon>Sclerotiniaceae</taxon>
        <taxon>Botrytis</taxon>
    </lineage>
</organism>
<accession>A0A9P5LZV6</accession>
<evidence type="ECO:0000313" key="1">
    <source>
        <dbReference type="EMBL" id="KAF7933006.1"/>
    </source>
</evidence>